<feature type="compositionally biased region" description="Polar residues" evidence="1">
    <location>
        <begin position="11"/>
        <end position="23"/>
    </location>
</feature>
<dbReference type="OrthoDB" id="4835412at2759"/>
<reference evidence="2" key="1">
    <citation type="journal article" date="2021" name="Nat. Commun.">
        <title>Genetic determinants of endophytism in the Arabidopsis root mycobiome.</title>
        <authorList>
            <person name="Mesny F."/>
            <person name="Miyauchi S."/>
            <person name="Thiergart T."/>
            <person name="Pickel B."/>
            <person name="Atanasova L."/>
            <person name="Karlsson M."/>
            <person name="Huettel B."/>
            <person name="Barry K.W."/>
            <person name="Haridas S."/>
            <person name="Chen C."/>
            <person name="Bauer D."/>
            <person name="Andreopoulos W."/>
            <person name="Pangilinan J."/>
            <person name="LaButti K."/>
            <person name="Riley R."/>
            <person name="Lipzen A."/>
            <person name="Clum A."/>
            <person name="Drula E."/>
            <person name="Henrissat B."/>
            <person name="Kohler A."/>
            <person name="Grigoriev I.V."/>
            <person name="Martin F.M."/>
            <person name="Hacquard S."/>
        </authorList>
    </citation>
    <scope>NUCLEOTIDE SEQUENCE</scope>
    <source>
        <strain evidence="2">MPI-CAGE-AT-0147</strain>
    </source>
</reference>
<keyword evidence="3" id="KW-1185">Reference proteome</keyword>
<accession>A0A9P9J5J7</accession>
<sequence>MPSDPPAVNLRPSSKRPSATTIDQRQKRPRHADIPSASTEESVVDFYQVFQDGNAQVKYLIAQHPPKTGEWYILECKKHRKHFINNPVLGAAKHLAGHGHRLTKEHSLAVRTLGTRVLNCNAALAEKNNDVARKFFNMGLGFPPRSRDSNRGTRPHPENGVERDRPLHDHGEQIRSQESSGTSIPEGVLIPVVGEIYAAHYPRFRFLYPVLVLPWASFGHFKWKASLLRITPPCYLFDKKLDIYPRGWAKGYEDGGPFVSQRQYPVIYFDGRRFPEQSDVGWVPVSSFTAFD</sequence>
<evidence type="ECO:0000313" key="3">
    <source>
        <dbReference type="Proteomes" id="UP000738349"/>
    </source>
</evidence>
<gene>
    <name evidence="2" type="ORF">EDB81DRAFT_653762</name>
</gene>
<name>A0A9P9J5J7_9HYPO</name>
<protein>
    <submittedName>
        <fullName evidence="2">Uncharacterized protein</fullName>
    </submittedName>
</protein>
<comment type="caution">
    <text evidence="2">The sequence shown here is derived from an EMBL/GenBank/DDBJ whole genome shotgun (WGS) entry which is preliminary data.</text>
</comment>
<proteinExistence type="predicted"/>
<feature type="region of interest" description="Disordered" evidence="1">
    <location>
        <begin position="142"/>
        <end position="182"/>
    </location>
</feature>
<organism evidence="2 3">
    <name type="scientific">Dactylonectria macrodidyma</name>
    <dbReference type="NCBI Taxonomy" id="307937"/>
    <lineage>
        <taxon>Eukaryota</taxon>
        <taxon>Fungi</taxon>
        <taxon>Dikarya</taxon>
        <taxon>Ascomycota</taxon>
        <taxon>Pezizomycotina</taxon>
        <taxon>Sordariomycetes</taxon>
        <taxon>Hypocreomycetidae</taxon>
        <taxon>Hypocreales</taxon>
        <taxon>Nectriaceae</taxon>
        <taxon>Dactylonectria</taxon>
    </lineage>
</organism>
<dbReference type="EMBL" id="JAGMUV010000010">
    <property type="protein sequence ID" value="KAH7141970.1"/>
    <property type="molecule type" value="Genomic_DNA"/>
</dbReference>
<dbReference type="AlphaFoldDB" id="A0A9P9J5J7"/>
<feature type="compositionally biased region" description="Basic and acidic residues" evidence="1">
    <location>
        <begin position="145"/>
        <end position="175"/>
    </location>
</feature>
<feature type="region of interest" description="Disordered" evidence="1">
    <location>
        <begin position="1"/>
        <end position="39"/>
    </location>
</feature>
<evidence type="ECO:0000256" key="1">
    <source>
        <dbReference type="SAM" id="MobiDB-lite"/>
    </source>
</evidence>
<evidence type="ECO:0000313" key="2">
    <source>
        <dbReference type="EMBL" id="KAH7141970.1"/>
    </source>
</evidence>
<dbReference type="Proteomes" id="UP000738349">
    <property type="component" value="Unassembled WGS sequence"/>
</dbReference>
<feature type="non-terminal residue" evidence="2">
    <location>
        <position position="292"/>
    </location>
</feature>